<dbReference type="InterPro" id="IPR048742">
    <property type="entry name" value="Pus10_N_euk"/>
</dbReference>
<dbReference type="FunFam" id="3.30.70.3190:FF:000001">
    <property type="entry name" value="tRNA pseudouridine synthase Pus10"/>
    <property type="match status" value="1"/>
</dbReference>
<name>A0A8S4PBY7_OWEFU</name>
<feature type="domain" description="Pus10 N-terminal eukaryotes" evidence="9">
    <location>
        <begin position="15"/>
        <end position="191"/>
    </location>
</feature>
<dbReference type="FunFam" id="3.30.70.2510:FF:000001">
    <property type="entry name" value="tRNA pseudouridine synthase Pus10"/>
    <property type="match status" value="1"/>
</dbReference>
<comment type="similarity">
    <text evidence="1">Belongs to the pseudouridine synthase Pus10 family.</text>
</comment>
<accession>A0A8S4PBY7</accession>
<comment type="caution">
    <text evidence="11">The sequence shown here is derived from an EMBL/GenBank/DDBJ whole genome shotgun (WGS) entry which is preliminary data.</text>
</comment>
<dbReference type="PANTHER" id="PTHR21568">
    <property type="entry name" value="TRNA PSEUDOURIDINE SYNTHASE PUS10"/>
    <property type="match status" value="1"/>
</dbReference>
<protein>
    <recommendedName>
        <fullName evidence="2">tRNA pseudouridine(55) synthase</fullName>
        <ecNumber evidence="2">5.4.99.25</ecNumber>
    </recommendedName>
    <alternativeName>
        <fullName evidence="7">tRNA pseudouridine 55 synthase</fullName>
    </alternativeName>
    <alternativeName>
        <fullName evidence="5">tRNA pseudouridylate synthase</fullName>
    </alternativeName>
    <alternativeName>
        <fullName evidence="6">tRNA-uridine isomerase</fullName>
    </alternativeName>
</protein>
<dbReference type="InterPro" id="IPR048741">
    <property type="entry name" value="Pus10-like_C"/>
</dbReference>
<dbReference type="PANTHER" id="PTHR21568:SF0">
    <property type="entry name" value="TRNA PSEUDOURIDINE SYNTHASE PUS10"/>
    <property type="match status" value="1"/>
</dbReference>
<evidence type="ECO:0000259" key="10">
    <source>
        <dbReference type="Pfam" id="PF21238"/>
    </source>
</evidence>
<evidence type="ECO:0000313" key="11">
    <source>
        <dbReference type="EMBL" id="CAH1790736.1"/>
    </source>
</evidence>
<organism evidence="11 12">
    <name type="scientific">Owenia fusiformis</name>
    <name type="common">Polychaete worm</name>
    <dbReference type="NCBI Taxonomy" id="6347"/>
    <lineage>
        <taxon>Eukaryota</taxon>
        <taxon>Metazoa</taxon>
        <taxon>Spiralia</taxon>
        <taxon>Lophotrochozoa</taxon>
        <taxon>Annelida</taxon>
        <taxon>Polychaeta</taxon>
        <taxon>Sedentaria</taxon>
        <taxon>Canalipalpata</taxon>
        <taxon>Sabellida</taxon>
        <taxon>Oweniida</taxon>
        <taxon>Oweniidae</taxon>
        <taxon>Owenia</taxon>
    </lineage>
</organism>
<feature type="region of interest" description="Disordered" evidence="8">
    <location>
        <begin position="447"/>
        <end position="478"/>
    </location>
</feature>
<dbReference type="Gene3D" id="3.30.70.3190">
    <property type="match status" value="1"/>
</dbReference>
<evidence type="ECO:0000256" key="2">
    <source>
        <dbReference type="ARBA" id="ARBA00012787"/>
    </source>
</evidence>
<dbReference type="SUPFAM" id="SSF55120">
    <property type="entry name" value="Pseudouridine synthase"/>
    <property type="match status" value="1"/>
</dbReference>
<evidence type="ECO:0000256" key="1">
    <source>
        <dbReference type="ARBA" id="ARBA00009652"/>
    </source>
</evidence>
<dbReference type="GO" id="GO:0003723">
    <property type="term" value="F:RNA binding"/>
    <property type="evidence" value="ECO:0007669"/>
    <property type="project" value="InterPro"/>
</dbReference>
<dbReference type="InterPro" id="IPR039894">
    <property type="entry name" value="Pus10-like"/>
</dbReference>
<keyword evidence="4" id="KW-0413">Isomerase</keyword>
<dbReference type="Gene3D" id="3.30.70.2510">
    <property type="match status" value="1"/>
</dbReference>
<proteinExistence type="inferred from homology"/>
<sequence>MEDEDNEACISKDPCVSCLGILQGQYEEDYLQKIYEVVKESGFEYSDYMASMTLPPATLLRQHSLLVLLREKLPKMYEGCVEDDVPPIKEVWKWGNGPSLAHLLQVPFKKDSPFLINMEFENEKTNNECNFLLDLYPDVFRKRKHSNTVAKYGKDLFTRANVASAINDTTDKLFKKQYQCPPRKLSKVCSCKLSCSHDALFLAGRYNKYSRSLPQSPWMINGVRKGDSSVQELIANPLMKLVKADDYTLSASGREDVDVRMLGTGRPFLLEFVNPKIVNLTDEKLAEMTKLINESTTDIAIRDLQVITREETSCLKSGEEEKTKSYSALCWIKDATSQEKLDKLNKLKDTVLKQKTPVRVLHRRSLATRDRTVHSMSADYMDEHHFTLHLETEAGTYIKEFVHSDFGRTTPSLGTILGSECDILTLDVQAVNLDWPKEIPTVKQGDEIPNLQHKDSDVPAIAEENDSQSIIETTNEDT</sequence>
<evidence type="ECO:0000259" key="9">
    <source>
        <dbReference type="Pfam" id="PF21237"/>
    </source>
</evidence>
<dbReference type="NCBIfam" id="TIGR01213">
    <property type="entry name" value="pseudo_Pus10arc"/>
    <property type="match status" value="1"/>
</dbReference>
<keyword evidence="3" id="KW-0819">tRNA processing</keyword>
<evidence type="ECO:0000256" key="8">
    <source>
        <dbReference type="SAM" id="MobiDB-lite"/>
    </source>
</evidence>
<dbReference type="AlphaFoldDB" id="A0A8S4PBY7"/>
<feature type="domain" description="Pus10-like C-terminal" evidence="10">
    <location>
        <begin position="201"/>
        <end position="431"/>
    </location>
</feature>
<dbReference type="GO" id="GO:0031119">
    <property type="term" value="P:tRNA pseudouridine synthesis"/>
    <property type="evidence" value="ECO:0007669"/>
    <property type="project" value="UniProtKB-ARBA"/>
</dbReference>
<evidence type="ECO:0000313" key="12">
    <source>
        <dbReference type="Proteomes" id="UP000749559"/>
    </source>
</evidence>
<feature type="compositionally biased region" description="Polar residues" evidence="8">
    <location>
        <begin position="467"/>
        <end position="478"/>
    </location>
</feature>
<gene>
    <name evidence="11" type="ORF">OFUS_LOCUS15908</name>
</gene>
<keyword evidence="12" id="KW-1185">Reference proteome</keyword>
<reference evidence="11" key="1">
    <citation type="submission" date="2022-03" db="EMBL/GenBank/DDBJ databases">
        <authorList>
            <person name="Martin C."/>
        </authorList>
    </citation>
    <scope>NUCLEOTIDE SEQUENCE</scope>
</reference>
<dbReference type="EC" id="5.4.99.25" evidence="2"/>
<dbReference type="Pfam" id="PF21238">
    <property type="entry name" value="Pus10_C"/>
    <property type="match status" value="1"/>
</dbReference>
<evidence type="ECO:0000256" key="4">
    <source>
        <dbReference type="ARBA" id="ARBA00023235"/>
    </source>
</evidence>
<evidence type="ECO:0000256" key="6">
    <source>
        <dbReference type="ARBA" id="ARBA00079393"/>
    </source>
</evidence>
<dbReference type="Proteomes" id="UP000749559">
    <property type="component" value="Unassembled WGS sequence"/>
</dbReference>
<dbReference type="InterPro" id="IPR020103">
    <property type="entry name" value="PsdUridine_synth_cat_dom_sf"/>
</dbReference>
<evidence type="ECO:0000256" key="5">
    <source>
        <dbReference type="ARBA" id="ARBA00075270"/>
    </source>
</evidence>
<dbReference type="EMBL" id="CAIIXF020000008">
    <property type="protein sequence ID" value="CAH1790736.1"/>
    <property type="molecule type" value="Genomic_DNA"/>
</dbReference>
<evidence type="ECO:0000256" key="3">
    <source>
        <dbReference type="ARBA" id="ARBA00022694"/>
    </source>
</evidence>
<evidence type="ECO:0000256" key="7">
    <source>
        <dbReference type="ARBA" id="ARBA00083669"/>
    </source>
</evidence>
<dbReference type="Pfam" id="PF21237">
    <property type="entry name" value="Pus10_N_euk"/>
    <property type="match status" value="1"/>
</dbReference>
<dbReference type="GO" id="GO:0160148">
    <property type="term" value="F:tRNA pseudouridine(55) synthase activity"/>
    <property type="evidence" value="ECO:0007669"/>
    <property type="project" value="UniProtKB-EC"/>
</dbReference>
<dbReference type="OrthoDB" id="271937at2759"/>